<evidence type="ECO:0000313" key="3">
    <source>
        <dbReference type="EMBL" id="MCX2977778.1"/>
    </source>
</evidence>
<keyword evidence="1" id="KW-0560">Oxidoreductase</keyword>
<dbReference type="Gene3D" id="3.30.9.10">
    <property type="entry name" value="D-Amino Acid Oxidase, subunit A, domain 2"/>
    <property type="match status" value="1"/>
</dbReference>
<dbReference type="SUPFAM" id="SSF51905">
    <property type="entry name" value="FAD/NAD(P)-binding domain"/>
    <property type="match status" value="1"/>
</dbReference>
<feature type="domain" description="FAD dependent oxidoreductase" evidence="2">
    <location>
        <begin position="49"/>
        <end position="399"/>
    </location>
</feature>
<dbReference type="Proteomes" id="UP001143304">
    <property type="component" value="Unassembled WGS sequence"/>
</dbReference>
<keyword evidence="4" id="KW-1185">Reference proteome</keyword>
<dbReference type="PANTHER" id="PTHR13847">
    <property type="entry name" value="SARCOSINE DEHYDROGENASE-RELATED"/>
    <property type="match status" value="1"/>
</dbReference>
<organism evidence="3 4">
    <name type="scientific">Candidatus Marimicrobium litorale</name>
    <dbReference type="NCBI Taxonomy" id="2518991"/>
    <lineage>
        <taxon>Bacteria</taxon>
        <taxon>Pseudomonadati</taxon>
        <taxon>Pseudomonadota</taxon>
        <taxon>Gammaproteobacteria</taxon>
        <taxon>Cellvibrionales</taxon>
        <taxon>Halieaceae</taxon>
        <taxon>Marimicrobium</taxon>
    </lineage>
</organism>
<dbReference type="PANTHER" id="PTHR13847:SF281">
    <property type="entry name" value="FAD DEPENDENT OXIDOREDUCTASE DOMAIN-CONTAINING PROTEIN"/>
    <property type="match status" value="1"/>
</dbReference>
<sequence length="443" mass="48691">MWRTPKFESNHYIGSDPVHSPDPHCDSYFAATRNDAAEYPPLDGDARTDVCVIGAGFTGLSAALLLAERGFSVTVLEQNRVGWGASGRCGGQMVGGVPGEDRLETVAGPVLADSLFDLGYLGHDIIARWVQQYRIDCDLNYGYIDVATKPRHLDKQKFWYDRLCARGSENEVRLVPRGELPQLIGTDRYIGGMLNWRSGHLHPLNLCLGEARAAAGLGVMIHEGSAVLAIEQGARPVVRTSCGKVLADHVLLAGNAYHLLEQATFSSLLFPASTFIVATEPLTQAEMRAINPQNIAVCDQSLVMDYFRLSSDRRLLFGGGCHYTGREPADPRQAMRRRIRAVYPSLADKRLDYAWSGQMAVVIKRVPLLGRLAPNVFYSQGYGGHGLSLSHACGDILCDAVQGNTARLEMFERVSPGRIPLGRKLGGYAMAAEMLYHRLRDRF</sequence>
<evidence type="ECO:0000256" key="1">
    <source>
        <dbReference type="ARBA" id="ARBA00023002"/>
    </source>
</evidence>
<protein>
    <submittedName>
        <fullName evidence="3">FAD-binding oxidoreductase</fullName>
    </submittedName>
</protein>
<evidence type="ECO:0000259" key="2">
    <source>
        <dbReference type="Pfam" id="PF01266"/>
    </source>
</evidence>
<comment type="caution">
    <text evidence="3">The sequence shown here is derived from an EMBL/GenBank/DDBJ whole genome shotgun (WGS) entry which is preliminary data.</text>
</comment>
<evidence type="ECO:0000313" key="4">
    <source>
        <dbReference type="Proteomes" id="UP001143304"/>
    </source>
</evidence>
<name>A0ABT3T665_9GAMM</name>
<proteinExistence type="predicted"/>
<reference evidence="3" key="1">
    <citation type="submission" date="2019-02" db="EMBL/GenBank/DDBJ databases">
        <authorList>
            <person name="Li S.-H."/>
        </authorList>
    </citation>
    <scope>NUCLEOTIDE SEQUENCE</scope>
    <source>
        <strain evidence="3">IMCC11814</strain>
    </source>
</reference>
<dbReference type="InterPro" id="IPR036188">
    <property type="entry name" value="FAD/NAD-bd_sf"/>
</dbReference>
<dbReference type="RefSeq" id="WP_279249485.1">
    <property type="nucleotide sequence ID" value="NZ_SHNO01000001.1"/>
</dbReference>
<dbReference type="Pfam" id="PF01266">
    <property type="entry name" value="DAO"/>
    <property type="match status" value="1"/>
</dbReference>
<dbReference type="EMBL" id="SHNO01000001">
    <property type="protein sequence ID" value="MCX2977778.1"/>
    <property type="molecule type" value="Genomic_DNA"/>
</dbReference>
<gene>
    <name evidence="3" type="ORF">EYC82_10480</name>
</gene>
<accession>A0ABT3T665</accession>
<dbReference type="InterPro" id="IPR006076">
    <property type="entry name" value="FAD-dep_OxRdtase"/>
</dbReference>
<dbReference type="Gene3D" id="3.50.50.60">
    <property type="entry name" value="FAD/NAD(P)-binding domain"/>
    <property type="match status" value="1"/>
</dbReference>